<dbReference type="CDD" id="cd00592">
    <property type="entry name" value="HTH_MerR-like"/>
    <property type="match status" value="1"/>
</dbReference>
<gene>
    <name evidence="3" type="ORF">LN736_13560</name>
</gene>
<evidence type="ECO:0000259" key="2">
    <source>
        <dbReference type="PROSITE" id="PS50937"/>
    </source>
</evidence>
<dbReference type="Pfam" id="PF13411">
    <property type="entry name" value="MerR_1"/>
    <property type="match status" value="1"/>
</dbReference>
<dbReference type="PROSITE" id="PS50937">
    <property type="entry name" value="HTH_MERR_2"/>
    <property type="match status" value="1"/>
</dbReference>
<dbReference type="SUPFAM" id="SSF46955">
    <property type="entry name" value="Putative DNA-binding domain"/>
    <property type="match status" value="1"/>
</dbReference>
<dbReference type="InterPro" id="IPR009061">
    <property type="entry name" value="DNA-bd_dom_put_sf"/>
</dbReference>
<evidence type="ECO:0000313" key="4">
    <source>
        <dbReference type="Proteomes" id="UP001165422"/>
    </source>
</evidence>
<dbReference type="PANTHER" id="PTHR30204:SF58">
    <property type="entry name" value="HTH-TYPE TRANSCRIPTIONAL REGULATOR YFMP"/>
    <property type="match status" value="1"/>
</dbReference>
<keyword evidence="1" id="KW-0238">DNA-binding</keyword>
<keyword evidence="4" id="KW-1185">Reference proteome</keyword>
<dbReference type="PANTHER" id="PTHR30204">
    <property type="entry name" value="REDOX-CYCLING DRUG-SENSING TRANSCRIPTIONAL ACTIVATOR SOXR"/>
    <property type="match status" value="1"/>
</dbReference>
<proteinExistence type="predicted"/>
<comment type="caution">
    <text evidence="3">The sequence shown here is derived from an EMBL/GenBank/DDBJ whole genome shotgun (WGS) entry which is preliminary data.</text>
</comment>
<dbReference type="RefSeq" id="WP_229981729.1">
    <property type="nucleotide sequence ID" value="NZ_JAJJPB010000019.1"/>
</dbReference>
<sequence length="122" mass="14574">MTKRTLRYYEDMKLVIPKRSNCGYRLYTEEDIMKIERIKDLKNTLGFSLKDIKNFMMIKKSVSEMLENDSSKDTDEIQKYIKKIKTQISSIENKEKSLERIKKRCCDLLENLQKLDSSTYNV</sequence>
<feature type="domain" description="HTH merR-type" evidence="2">
    <location>
        <begin position="1"/>
        <end position="58"/>
    </location>
</feature>
<dbReference type="Gene3D" id="1.10.1660.10">
    <property type="match status" value="1"/>
</dbReference>
<organism evidence="3 4">
    <name type="scientific">Clostridium aromativorans</name>
    <dbReference type="NCBI Taxonomy" id="2836848"/>
    <lineage>
        <taxon>Bacteria</taxon>
        <taxon>Bacillati</taxon>
        <taxon>Bacillota</taxon>
        <taxon>Clostridia</taxon>
        <taxon>Eubacteriales</taxon>
        <taxon>Clostridiaceae</taxon>
        <taxon>Clostridium</taxon>
    </lineage>
</organism>
<dbReference type="InterPro" id="IPR000551">
    <property type="entry name" value="MerR-type_HTH_dom"/>
</dbReference>
<dbReference type="SMART" id="SM00422">
    <property type="entry name" value="HTH_MERR"/>
    <property type="match status" value="1"/>
</dbReference>
<protein>
    <submittedName>
        <fullName evidence="3">MerR family transcriptional regulator</fullName>
    </submittedName>
</protein>
<name>A0ABS8N9Q7_9CLOT</name>
<reference evidence="3" key="1">
    <citation type="submission" date="2021-11" db="EMBL/GenBank/DDBJ databases">
        <authorList>
            <person name="Qingchun L."/>
            <person name="Dong Z."/>
            <person name="Zongwei Q."/>
            <person name="Jia Z."/>
            <person name="Duotao L."/>
        </authorList>
    </citation>
    <scope>NUCLEOTIDE SEQUENCE</scope>
    <source>
        <strain evidence="3">WLY-B-L2</strain>
    </source>
</reference>
<dbReference type="InterPro" id="IPR047057">
    <property type="entry name" value="MerR_fam"/>
</dbReference>
<dbReference type="Proteomes" id="UP001165422">
    <property type="component" value="Unassembled WGS sequence"/>
</dbReference>
<evidence type="ECO:0000256" key="1">
    <source>
        <dbReference type="ARBA" id="ARBA00023125"/>
    </source>
</evidence>
<evidence type="ECO:0000313" key="3">
    <source>
        <dbReference type="EMBL" id="MCC9295889.1"/>
    </source>
</evidence>
<accession>A0ABS8N9Q7</accession>
<dbReference type="EMBL" id="JAJJPB010000019">
    <property type="protein sequence ID" value="MCC9295889.1"/>
    <property type="molecule type" value="Genomic_DNA"/>
</dbReference>